<feature type="domain" description="VanZ-like" evidence="2">
    <location>
        <begin position="34"/>
        <end position="111"/>
    </location>
</feature>
<feature type="transmembrane region" description="Helical" evidence="1">
    <location>
        <begin position="69"/>
        <end position="90"/>
    </location>
</feature>
<evidence type="ECO:0000313" key="3">
    <source>
        <dbReference type="EMBL" id="STY91111.1"/>
    </source>
</evidence>
<keyword evidence="1" id="KW-0472">Membrane</keyword>
<evidence type="ECO:0000256" key="1">
    <source>
        <dbReference type="SAM" id="Phobius"/>
    </source>
</evidence>
<keyword evidence="1" id="KW-0812">Transmembrane</keyword>
<evidence type="ECO:0000259" key="2">
    <source>
        <dbReference type="Pfam" id="PF04892"/>
    </source>
</evidence>
<protein>
    <submittedName>
        <fullName evidence="3">Predicted integral membrane protein</fullName>
    </submittedName>
</protein>
<dbReference type="NCBIfam" id="NF037970">
    <property type="entry name" value="vanZ_1"/>
    <property type="match status" value="1"/>
</dbReference>
<dbReference type="Proteomes" id="UP000254133">
    <property type="component" value="Unassembled WGS sequence"/>
</dbReference>
<sequence>MMIKFSVKWLWFAILVWFGLSCYGLFLRVPSGQVPSISHLDKVAHFVMFFGQFYLLSLLFNINTKTKALYLWAVALGWAVASELIQGYFTTRTMDVWDGVADMVGASLAVGWGYLRQRGCFKGIVN</sequence>
<dbReference type="InterPro" id="IPR006976">
    <property type="entry name" value="VanZ-like"/>
</dbReference>
<reference evidence="3 4" key="1">
    <citation type="submission" date="2018-06" db="EMBL/GenBank/DDBJ databases">
        <authorList>
            <consortium name="Pathogen Informatics"/>
            <person name="Doyle S."/>
        </authorList>
    </citation>
    <scope>NUCLEOTIDE SEQUENCE [LARGE SCALE GENOMIC DNA]</scope>
    <source>
        <strain evidence="3 4">NCTC9426</strain>
    </source>
</reference>
<name>A0A378PS34_MORBO</name>
<keyword evidence="1" id="KW-1133">Transmembrane helix</keyword>
<proteinExistence type="predicted"/>
<dbReference type="Pfam" id="PF04892">
    <property type="entry name" value="VanZ"/>
    <property type="match status" value="1"/>
</dbReference>
<organism evidence="3 4">
    <name type="scientific">Moraxella bovis</name>
    <dbReference type="NCBI Taxonomy" id="476"/>
    <lineage>
        <taxon>Bacteria</taxon>
        <taxon>Pseudomonadati</taxon>
        <taxon>Pseudomonadota</taxon>
        <taxon>Gammaproteobacteria</taxon>
        <taxon>Moraxellales</taxon>
        <taxon>Moraxellaceae</taxon>
        <taxon>Moraxella</taxon>
    </lineage>
</organism>
<dbReference type="PROSITE" id="PS51257">
    <property type="entry name" value="PROKAR_LIPOPROTEIN"/>
    <property type="match status" value="1"/>
</dbReference>
<dbReference type="AlphaFoldDB" id="A0A378PS34"/>
<dbReference type="EMBL" id="UGPZ01000002">
    <property type="protein sequence ID" value="STY91111.1"/>
    <property type="molecule type" value="Genomic_DNA"/>
</dbReference>
<feature type="transmembrane region" description="Helical" evidence="1">
    <location>
        <begin position="43"/>
        <end position="62"/>
    </location>
</feature>
<accession>A0A378PS34</accession>
<dbReference type="PANTHER" id="PTHR28008">
    <property type="entry name" value="DOMAIN PROTEIN, PUTATIVE (AFU_ORTHOLOGUE AFUA_3G10980)-RELATED"/>
    <property type="match status" value="1"/>
</dbReference>
<evidence type="ECO:0000313" key="4">
    <source>
        <dbReference type="Proteomes" id="UP000254133"/>
    </source>
</evidence>
<gene>
    <name evidence="3" type="ORF">NCTC9426_01145</name>
</gene>
<dbReference type="PANTHER" id="PTHR28008:SF1">
    <property type="entry name" value="DOMAIN PROTEIN, PUTATIVE (AFU_ORTHOLOGUE AFUA_3G10980)-RELATED"/>
    <property type="match status" value="1"/>
</dbReference>